<protein>
    <submittedName>
        <fullName evidence="2">Uncharacterized protein</fullName>
    </submittedName>
</protein>
<evidence type="ECO:0000256" key="1">
    <source>
        <dbReference type="SAM" id="MobiDB-lite"/>
    </source>
</evidence>
<accession>A0A386KMY9</accession>
<organism evidence="2 3">
    <name type="scientific">Acinetobacter phage vB_AbaM_B09_Aci02-2</name>
    <dbReference type="NCBI Taxonomy" id="2315467"/>
    <lineage>
        <taxon>Viruses</taxon>
        <taxon>Duplodnaviria</taxon>
        <taxon>Heunggongvirae</taxon>
        <taxon>Uroviricota</taxon>
        <taxon>Caudoviricetes</taxon>
        <taxon>Saclayvirus</taxon>
        <taxon>Saclayvirus Aci022</taxon>
    </lineage>
</organism>
<name>A0A386KMY9_9CAUD</name>
<feature type="region of interest" description="Disordered" evidence="1">
    <location>
        <begin position="1"/>
        <end position="23"/>
    </location>
</feature>
<evidence type="ECO:0000313" key="2">
    <source>
        <dbReference type="EMBL" id="AYD85853.1"/>
    </source>
</evidence>
<dbReference type="EMBL" id="MH800199">
    <property type="protein sequence ID" value="AYD85853.1"/>
    <property type="molecule type" value="Genomic_DNA"/>
</dbReference>
<sequence>MDQTVNLRLDGFDSHSGSQNRPEQSSICMYFFPPFMEF</sequence>
<evidence type="ECO:0000313" key="3">
    <source>
        <dbReference type="Proteomes" id="UP000280659"/>
    </source>
</evidence>
<proteinExistence type="predicted"/>
<reference evidence="2 3" key="1">
    <citation type="submission" date="2018-08" db="EMBL/GenBank/DDBJ databases">
        <title>Complete genome sequence of five Acinetobacter baumannii phages from Abidjan, Cote d'Ivoire.</title>
        <authorList>
            <person name="Essoh C."/>
            <person name="Vernadet J.-P."/>
            <person name="Vergnaud G."/>
            <person name="Resch G."/>
            <person name="Pourcel C."/>
        </authorList>
    </citation>
    <scope>NUCLEOTIDE SEQUENCE [LARGE SCALE GENOMIC DNA]</scope>
</reference>
<gene>
    <name evidence="2" type="ORF">Aci022_021</name>
</gene>
<dbReference type="Proteomes" id="UP000280659">
    <property type="component" value="Segment"/>
</dbReference>
<keyword evidence="3" id="KW-1185">Reference proteome</keyword>